<name>A0A6J8C5Y0_MYTCO</name>
<dbReference type="AlphaFoldDB" id="A0A6J8C5Y0"/>
<dbReference type="PANTHER" id="PTHR34415:SF1">
    <property type="entry name" value="INTEGRASE CATALYTIC DOMAIN-CONTAINING PROTEIN"/>
    <property type="match status" value="1"/>
</dbReference>
<reference evidence="1 2" key="1">
    <citation type="submission" date="2020-06" db="EMBL/GenBank/DDBJ databases">
        <authorList>
            <person name="Li R."/>
            <person name="Bekaert M."/>
        </authorList>
    </citation>
    <scope>NUCLEOTIDE SEQUENCE [LARGE SCALE GENOMIC DNA]</scope>
    <source>
        <strain evidence="2">wild</strain>
    </source>
</reference>
<evidence type="ECO:0000313" key="1">
    <source>
        <dbReference type="EMBL" id="CAC5391845.1"/>
    </source>
</evidence>
<sequence length="203" mass="23310">MYLMGKLKSKGLDKSRSRYGERKRTRYAYTFDDREVCRDVFLLTHDIGESYLKYLLKHMNTNGIAPRKHGNCNRRPKNAFSFEEISNIVQYLKNYARLHGLTQAAPPNRHDSELQILLPSCESKQKVKVFGICMEGKGKQYNYLVDEDKGILKDCADTKGPNATISMFDHAIECYGLNEAKYGIHCDNCPGENKNQYMTGYLA</sequence>
<dbReference type="PANTHER" id="PTHR34415">
    <property type="entry name" value="INTEGRASE CATALYTIC DOMAIN-CONTAINING PROTEIN"/>
    <property type="match status" value="1"/>
</dbReference>
<dbReference type="Proteomes" id="UP000507470">
    <property type="component" value="Unassembled WGS sequence"/>
</dbReference>
<evidence type="ECO:0000313" key="2">
    <source>
        <dbReference type="Proteomes" id="UP000507470"/>
    </source>
</evidence>
<protein>
    <submittedName>
        <fullName evidence="1">Uncharacterized protein</fullName>
    </submittedName>
</protein>
<dbReference type="OrthoDB" id="6094485at2759"/>
<dbReference type="EMBL" id="CACVKT020004842">
    <property type="protein sequence ID" value="CAC5391845.1"/>
    <property type="molecule type" value="Genomic_DNA"/>
</dbReference>
<gene>
    <name evidence="1" type="ORF">MCOR_26825</name>
</gene>
<organism evidence="1 2">
    <name type="scientific">Mytilus coruscus</name>
    <name type="common">Sea mussel</name>
    <dbReference type="NCBI Taxonomy" id="42192"/>
    <lineage>
        <taxon>Eukaryota</taxon>
        <taxon>Metazoa</taxon>
        <taxon>Spiralia</taxon>
        <taxon>Lophotrochozoa</taxon>
        <taxon>Mollusca</taxon>
        <taxon>Bivalvia</taxon>
        <taxon>Autobranchia</taxon>
        <taxon>Pteriomorphia</taxon>
        <taxon>Mytilida</taxon>
        <taxon>Mytiloidea</taxon>
        <taxon>Mytilidae</taxon>
        <taxon>Mytilinae</taxon>
        <taxon>Mytilus</taxon>
    </lineage>
</organism>
<accession>A0A6J8C5Y0</accession>
<proteinExistence type="predicted"/>
<keyword evidence="2" id="KW-1185">Reference proteome</keyword>